<evidence type="ECO:0000313" key="2">
    <source>
        <dbReference type="Proteomes" id="UP000290649"/>
    </source>
</evidence>
<dbReference type="Proteomes" id="UP000290649">
    <property type="component" value="Unassembled WGS sequence"/>
</dbReference>
<name>A0A4Q0VMQ0_9BACI</name>
<protein>
    <submittedName>
        <fullName evidence="1">Uncharacterized protein</fullName>
    </submittedName>
</protein>
<keyword evidence="2" id="KW-1185">Reference proteome</keyword>
<gene>
    <name evidence="1" type="ORF">DS745_21560</name>
</gene>
<dbReference type="AlphaFoldDB" id="A0A4Q0VMQ0"/>
<proteinExistence type="predicted"/>
<accession>A0A4Q0VMQ0</accession>
<sequence>MCPKCRQNNTYDIIPDLPNIPELQLSKDSIENADEITIGNSKFYCINCDYTWKKYRGKKIYEQIKVIYAYAGGFPGPYFEVKIDLKTNDIEKNEWIEYHIEDQEAIIPTKELIEWFRSELHKCDIVNWAEKYFAYAMDGTHWSVRIEYENYCEIKRGSNHFPLKWGKFCRAISKVSGGGFF</sequence>
<comment type="caution">
    <text evidence="1">The sequence shown here is derived from an EMBL/GenBank/DDBJ whole genome shotgun (WGS) entry which is preliminary data.</text>
</comment>
<organism evidence="1 2">
    <name type="scientific">Anaerobacillus alkaliphilus</name>
    <dbReference type="NCBI Taxonomy" id="1548597"/>
    <lineage>
        <taxon>Bacteria</taxon>
        <taxon>Bacillati</taxon>
        <taxon>Bacillota</taxon>
        <taxon>Bacilli</taxon>
        <taxon>Bacillales</taxon>
        <taxon>Bacillaceae</taxon>
        <taxon>Anaerobacillus</taxon>
    </lineage>
</organism>
<evidence type="ECO:0000313" key="1">
    <source>
        <dbReference type="EMBL" id="RXI96314.1"/>
    </source>
</evidence>
<dbReference type="EMBL" id="QOUX01000047">
    <property type="protein sequence ID" value="RXI96314.1"/>
    <property type="molecule type" value="Genomic_DNA"/>
</dbReference>
<reference evidence="1 2" key="1">
    <citation type="journal article" date="2019" name="Int. J. Syst. Evol. Microbiol.">
        <title>Anaerobacillus alkaliphilus sp. nov., a novel alkaliphilic and moderately halophilic bacterium.</title>
        <authorList>
            <person name="Borsodi A.K."/>
            <person name="Aszalos J.M."/>
            <person name="Bihari P."/>
            <person name="Nagy I."/>
            <person name="Schumann P."/>
            <person name="Sproer C."/>
            <person name="Kovacs A.L."/>
            <person name="Boka K."/>
            <person name="Dobosy P."/>
            <person name="Ovari M."/>
            <person name="Szili-Kovacs T."/>
            <person name="Toth E."/>
        </authorList>
    </citation>
    <scope>NUCLEOTIDE SEQUENCE [LARGE SCALE GENOMIC DNA]</scope>
    <source>
        <strain evidence="1 2">B16-10</strain>
    </source>
</reference>